<evidence type="ECO:0000313" key="2">
    <source>
        <dbReference type="EnsemblMetazoa" id="ASIC010908-PA"/>
    </source>
</evidence>
<reference evidence="2" key="2">
    <citation type="submission" date="2020-05" db="UniProtKB">
        <authorList>
            <consortium name="EnsemblMetazoa"/>
        </authorList>
    </citation>
    <scope>IDENTIFICATION</scope>
</reference>
<accession>A0A084VYU3</accession>
<protein>
    <submittedName>
        <fullName evidence="1 2">Uncharacterized protein</fullName>
    </submittedName>
</protein>
<proteinExistence type="predicted"/>
<sequence>MVRPVHESVFRSVGVVLLNEMIVQMKGGRKHASLHPAGFQASEVRLGETRVAVGKYCQIRQKAIAFHRTGAQPVSHLQAGRPSACQVARSGAVAGSVPVCFLARGQPYAIWYGHWAARATNHRRRTERICSSPEAF</sequence>
<dbReference type="EnsemblMetazoa" id="ASIC010908-RA">
    <property type="protein sequence ID" value="ASIC010908-PA"/>
    <property type="gene ID" value="ASIC010908"/>
</dbReference>
<evidence type="ECO:0000313" key="1">
    <source>
        <dbReference type="EMBL" id="KFB43137.1"/>
    </source>
</evidence>
<gene>
    <name evidence="1" type="ORF">ZHAS_00010908</name>
</gene>
<organism evidence="1">
    <name type="scientific">Anopheles sinensis</name>
    <name type="common">Mosquito</name>
    <dbReference type="NCBI Taxonomy" id="74873"/>
    <lineage>
        <taxon>Eukaryota</taxon>
        <taxon>Metazoa</taxon>
        <taxon>Ecdysozoa</taxon>
        <taxon>Arthropoda</taxon>
        <taxon>Hexapoda</taxon>
        <taxon>Insecta</taxon>
        <taxon>Pterygota</taxon>
        <taxon>Neoptera</taxon>
        <taxon>Endopterygota</taxon>
        <taxon>Diptera</taxon>
        <taxon>Nematocera</taxon>
        <taxon>Culicoidea</taxon>
        <taxon>Culicidae</taxon>
        <taxon>Anophelinae</taxon>
        <taxon>Anopheles</taxon>
    </lineage>
</organism>
<dbReference type="Proteomes" id="UP000030765">
    <property type="component" value="Unassembled WGS sequence"/>
</dbReference>
<name>A0A084VYU3_ANOSI</name>
<evidence type="ECO:0000313" key="3">
    <source>
        <dbReference type="Proteomes" id="UP000030765"/>
    </source>
</evidence>
<dbReference type="VEuPathDB" id="VectorBase:ASIC010908"/>
<dbReference type="AlphaFoldDB" id="A0A084VYU3"/>
<keyword evidence="3" id="KW-1185">Reference proteome</keyword>
<reference evidence="1 3" key="1">
    <citation type="journal article" date="2014" name="BMC Genomics">
        <title>Genome sequence of Anopheles sinensis provides insight into genetics basis of mosquito competence for malaria parasites.</title>
        <authorList>
            <person name="Zhou D."/>
            <person name="Zhang D."/>
            <person name="Ding G."/>
            <person name="Shi L."/>
            <person name="Hou Q."/>
            <person name="Ye Y."/>
            <person name="Xu Y."/>
            <person name="Zhou H."/>
            <person name="Xiong C."/>
            <person name="Li S."/>
            <person name="Yu J."/>
            <person name="Hong S."/>
            <person name="Yu X."/>
            <person name="Zou P."/>
            <person name="Chen C."/>
            <person name="Chang X."/>
            <person name="Wang W."/>
            <person name="Lv Y."/>
            <person name="Sun Y."/>
            <person name="Ma L."/>
            <person name="Shen B."/>
            <person name="Zhu C."/>
        </authorList>
    </citation>
    <scope>NUCLEOTIDE SEQUENCE [LARGE SCALE GENOMIC DNA]</scope>
</reference>
<dbReference type="EMBL" id="KE525234">
    <property type="protein sequence ID" value="KFB43137.1"/>
    <property type="molecule type" value="Genomic_DNA"/>
</dbReference>
<dbReference type="EMBL" id="ATLV01018472">
    <property type="status" value="NOT_ANNOTATED_CDS"/>
    <property type="molecule type" value="Genomic_DNA"/>
</dbReference>